<dbReference type="Proteomes" id="UP000257014">
    <property type="component" value="Unassembled WGS sequence"/>
</dbReference>
<evidence type="ECO:0000256" key="6">
    <source>
        <dbReference type="ARBA" id="ARBA00031723"/>
    </source>
</evidence>
<name>A0A3E0K0L1_9BACI</name>
<evidence type="ECO:0000256" key="1">
    <source>
        <dbReference type="ARBA" id="ARBA00003640"/>
    </source>
</evidence>
<evidence type="ECO:0000313" key="7">
    <source>
        <dbReference type="EMBL" id="REJ26455.1"/>
    </source>
</evidence>
<protein>
    <recommendedName>
        <fullName evidence="3">CRISPR system Cms protein Csm2</fullName>
    </recommendedName>
    <alternativeName>
        <fullName evidence="6">CRISPR type III A-associated protein Csm2</fullName>
    </alternativeName>
</protein>
<gene>
    <name evidence="7" type="primary">csm2</name>
    <name evidence="7" type="ORF">C6P37_13350</name>
</gene>
<organism evidence="7 8">
    <name type="scientific">Caldibacillus debilis</name>
    <dbReference type="NCBI Taxonomy" id="301148"/>
    <lineage>
        <taxon>Bacteria</taxon>
        <taxon>Bacillati</taxon>
        <taxon>Bacillota</taxon>
        <taxon>Bacilli</taxon>
        <taxon>Bacillales</taxon>
        <taxon>Bacillaceae</taxon>
        <taxon>Caldibacillus</taxon>
    </lineage>
</organism>
<evidence type="ECO:0000256" key="2">
    <source>
        <dbReference type="ARBA" id="ARBA00006896"/>
    </source>
</evidence>
<dbReference type="EMBL" id="QEWE01000025">
    <property type="protein sequence ID" value="REJ26455.1"/>
    <property type="molecule type" value="Genomic_DNA"/>
</dbReference>
<reference evidence="7 8" key="1">
    <citation type="submission" date="2018-03" db="EMBL/GenBank/DDBJ databases">
        <authorList>
            <person name="Keele B.F."/>
        </authorList>
    </citation>
    <scope>NUCLEOTIDE SEQUENCE [LARGE SCALE GENOMIC DNA]</scope>
    <source>
        <strain evidence="7">ZCTH4_d</strain>
    </source>
</reference>
<dbReference type="Pfam" id="PF03750">
    <property type="entry name" value="Csm2_III-A"/>
    <property type="match status" value="1"/>
</dbReference>
<dbReference type="GO" id="GO:0003723">
    <property type="term" value="F:RNA binding"/>
    <property type="evidence" value="ECO:0007669"/>
    <property type="project" value="UniProtKB-KW"/>
</dbReference>
<sequence length="183" mass="21386">MNMTEKKGILQWKDKNSGLIRAEDKNTYSFDWNCFLYGNLPNGEKVVFTVENNAKAKNIQSEWAVYFKTNVLDLENCDYDDFCDKTCQYAKILKKGKVTTSMIRKVYDQIHRAKTIREIKKLRPQFAYIAGRNQDKPRVKELMNILDDLAKNATEDSKSHLQYIQQFMEAVVAYLKFAGDTDR</sequence>
<evidence type="ECO:0000256" key="3">
    <source>
        <dbReference type="ARBA" id="ARBA00016118"/>
    </source>
</evidence>
<dbReference type="AlphaFoldDB" id="A0A3E0K0L1"/>
<evidence type="ECO:0000256" key="4">
    <source>
        <dbReference type="ARBA" id="ARBA00022884"/>
    </source>
</evidence>
<comment type="function">
    <text evidence="1">This subunit may be involved in monitoring complementarity of crRNA and target RNA.</text>
</comment>
<accession>A0A3E0K0L1</accession>
<keyword evidence="5" id="KW-0051">Antiviral defense</keyword>
<proteinExistence type="inferred from homology"/>
<dbReference type="NCBIfam" id="TIGR01870">
    <property type="entry name" value="cas_TM1810_Csm2"/>
    <property type="match status" value="1"/>
</dbReference>
<comment type="caution">
    <text evidence="7">The sequence shown here is derived from an EMBL/GenBank/DDBJ whole genome shotgun (WGS) entry which is preliminary data.</text>
</comment>
<evidence type="ECO:0000256" key="5">
    <source>
        <dbReference type="ARBA" id="ARBA00023118"/>
    </source>
</evidence>
<dbReference type="GO" id="GO:0051607">
    <property type="term" value="P:defense response to virus"/>
    <property type="evidence" value="ECO:0007669"/>
    <property type="project" value="UniProtKB-KW"/>
</dbReference>
<dbReference type="InterPro" id="IPR010149">
    <property type="entry name" value="CRISPR-assoc_prot_Csm2_III-A"/>
</dbReference>
<evidence type="ECO:0000313" key="8">
    <source>
        <dbReference type="Proteomes" id="UP000257014"/>
    </source>
</evidence>
<comment type="similarity">
    <text evidence="2">Belongs to the CRISPR-associated Csm2 family.</text>
</comment>
<keyword evidence="4" id="KW-0694">RNA-binding</keyword>